<evidence type="ECO:0000313" key="3">
    <source>
        <dbReference type="Proteomes" id="UP001486207"/>
    </source>
</evidence>
<keyword evidence="1" id="KW-0732">Signal</keyword>
<proteinExistence type="predicted"/>
<dbReference type="EMBL" id="JBEPFB010000001">
    <property type="protein sequence ID" value="MER7371124.1"/>
    <property type="molecule type" value="Genomic_DNA"/>
</dbReference>
<dbReference type="Pfam" id="PF03995">
    <property type="entry name" value="Inhibitor_I36"/>
    <property type="match status" value="1"/>
</dbReference>
<accession>A0ABV1XHP9</accession>
<comment type="caution">
    <text evidence="2">The sequence shown here is derived from an EMBL/GenBank/DDBJ whole genome shotgun (WGS) entry which is preliminary data.</text>
</comment>
<feature type="signal peptide" evidence="1">
    <location>
        <begin position="1"/>
        <end position="24"/>
    </location>
</feature>
<evidence type="ECO:0000313" key="2">
    <source>
        <dbReference type="EMBL" id="MER7371124.1"/>
    </source>
</evidence>
<organism evidence="2 3">
    <name type="scientific">Streptomyces lanatus</name>
    <dbReference type="NCBI Taxonomy" id="66900"/>
    <lineage>
        <taxon>Bacteria</taxon>
        <taxon>Bacillati</taxon>
        <taxon>Actinomycetota</taxon>
        <taxon>Actinomycetes</taxon>
        <taxon>Kitasatosporales</taxon>
        <taxon>Streptomycetaceae</taxon>
        <taxon>Streptomyces</taxon>
    </lineage>
</organism>
<feature type="chain" id="PRO_5045964226" evidence="1">
    <location>
        <begin position="25"/>
        <end position="126"/>
    </location>
</feature>
<reference evidence="2 3" key="1">
    <citation type="submission" date="2024-06" db="EMBL/GenBank/DDBJ databases">
        <title>The Natural Products Discovery Center: Release of the First 8490 Sequenced Strains for Exploring Actinobacteria Biosynthetic Diversity.</title>
        <authorList>
            <person name="Kalkreuter E."/>
            <person name="Kautsar S.A."/>
            <person name="Yang D."/>
            <person name="Bader C.D."/>
            <person name="Teijaro C.N."/>
            <person name="Fluegel L."/>
            <person name="Davis C.M."/>
            <person name="Simpson J.R."/>
            <person name="Lauterbach L."/>
            <person name="Steele A.D."/>
            <person name="Gui C."/>
            <person name="Meng S."/>
            <person name="Li G."/>
            <person name="Viehrig K."/>
            <person name="Ye F."/>
            <person name="Su P."/>
            <person name="Kiefer A.F."/>
            <person name="Nichols A."/>
            <person name="Cepeda A.J."/>
            <person name="Yan W."/>
            <person name="Fan B."/>
            <person name="Jiang Y."/>
            <person name="Adhikari A."/>
            <person name="Zheng C.-J."/>
            <person name="Schuster L."/>
            <person name="Cowan T.M."/>
            <person name="Smanski M.J."/>
            <person name="Chevrette M.G."/>
            <person name="De Carvalho L.P.S."/>
            <person name="Shen B."/>
        </authorList>
    </citation>
    <scope>NUCLEOTIDE SEQUENCE [LARGE SCALE GENOMIC DNA]</scope>
    <source>
        <strain evidence="2 3">NPDC000155</strain>
    </source>
</reference>
<sequence length="126" mass="13668">MRTMKMALVGLSSAALLVTGGTMASGAPQSVDAKAAWSCTKGAVCFYKGTNGTGTRYQRFVNTNNNYYSINSIRNNGDTSERLDHVKFKWNYTGQSTSHWSCLKPGKRTSGTPSITIDAVRWVASC</sequence>
<protein>
    <submittedName>
        <fullName evidence="2">Peptidase inhibitor family I36 protein</fullName>
    </submittedName>
</protein>
<evidence type="ECO:0000256" key="1">
    <source>
        <dbReference type="SAM" id="SignalP"/>
    </source>
</evidence>
<dbReference type="RefSeq" id="WP_190069106.1">
    <property type="nucleotide sequence ID" value="NZ_BNBM01000002.1"/>
</dbReference>
<name>A0ABV1XHP9_9ACTN</name>
<keyword evidence="3" id="KW-1185">Reference proteome</keyword>
<dbReference type="Proteomes" id="UP001486207">
    <property type="component" value="Unassembled WGS sequence"/>
</dbReference>
<gene>
    <name evidence="2" type="ORF">ABT384_00470</name>
</gene>